<dbReference type="InterPro" id="IPR011989">
    <property type="entry name" value="ARM-like"/>
</dbReference>
<organism evidence="1 2">
    <name type="scientific">Cohnella phaseoli</name>
    <dbReference type="NCBI Taxonomy" id="456490"/>
    <lineage>
        <taxon>Bacteria</taxon>
        <taxon>Bacillati</taxon>
        <taxon>Bacillota</taxon>
        <taxon>Bacilli</taxon>
        <taxon>Bacillales</taxon>
        <taxon>Paenibacillaceae</taxon>
        <taxon>Cohnella</taxon>
    </lineage>
</organism>
<evidence type="ECO:0000313" key="1">
    <source>
        <dbReference type="EMBL" id="RED85272.1"/>
    </source>
</evidence>
<dbReference type="RefSeq" id="WP_116060267.1">
    <property type="nucleotide sequence ID" value="NZ_QRDZ01000005.1"/>
</dbReference>
<gene>
    <name evidence="1" type="ORF">DFP98_105283</name>
</gene>
<sequence length="595" mass="66903">MSLETLQELDRETRRLFIAGSKLARGDLRLTKLLPSVRKLGEASPVFARVAQAVEQTLEAGQEEADMRLLDLSALLNSILYTQGRTDVPGEVAALEGTDTFDYAMQPYRKLKPVIEALTVKGQGRMEVLRQACEEGAIRDYRLLLPAVAALEDSYAEIPEIAEEKIIPGFGQAALPALLRAFRSDGGKGDSRRLRLIHGMQGEAAKPLLLRTAEEGSPEVRATAIELLGSYADQESFLLAQAGEKRKEIRRAALLALANVGTPAASERIYKALVSKDRELAVEPIRMSADADLIRHALAYAKTVNRELTEEEAKKEEAWAPVQAVLDALGDRRFAESTELLKELFSNPLFAAHAPYWLQRTAGEHLKDDVGQDARSFAIALADNNRGRYLELSLYAAMRSLTPAEVYERFSKYKLTGKRKALAESMQMLLPTIADHLMREEPEESIPALDSRWLELFIEQDELEVVTRLANEFDKQTERYLLDKCEAKPDFTEDVIAHALLALFKIGSKQAPDMLIHVLETGKRRTIYYLYPQQRLLLGLLPGSYADRLEQYIEKLHYPSVREQVQEIVQELRAKRQEASGRGKGIMEWIKQRMS</sequence>
<dbReference type="Pfam" id="PF13646">
    <property type="entry name" value="HEAT_2"/>
    <property type="match status" value="1"/>
</dbReference>
<comment type="caution">
    <text evidence="1">The sequence shown here is derived from an EMBL/GenBank/DDBJ whole genome shotgun (WGS) entry which is preliminary data.</text>
</comment>
<dbReference type="Gene3D" id="1.25.10.10">
    <property type="entry name" value="Leucine-rich Repeat Variant"/>
    <property type="match status" value="1"/>
</dbReference>
<dbReference type="InterPro" id="IPR016024">
    <property type="entry name" value="ARM-type_fold"/>
</dbReference>
<dbReference type="OrthoDB" id="83685at2"/>
<accession>A0A3D9KFI4</accession>
<evidence type="ECO:0000313" key="2">
    <source>
        <dbReference type="Proteomes" id="UP000256977"/>
    </source>
</evidence>
<proteinExistence type="predicted"/>
<reference evidence="1 2" key="1">
    <citation type="submission" date="2018-07" db="EMBL/GenBank/DDBJ databases">
        <title>Genomic Encyclopedia of Type Strains, Phase III (KMG-III): the genomes of soil and plant-associated and newly described type strains.</title>
        <authorList>
            <person name="Whitman W."/>
        </authorList>
    </citation>
    <scope>NUCLEOTIDE SEQUENCE [LARGE SCALE GENOMIC DNA]</scope>
    <source>
        <strain evidence="1 2">CECT 7287</strain>
    </source>
</reference>
<dbReference type="Proteomes" id="UP000256977">
    <property type="component" value="Unassembled WGS sequence"/>
</dbReference>
<keyword evidence="2" id="KW-1185">Reference proteome</keyword>
<name>A0A3D9KFI4_9BACL</name>
<protein>
    <submittedName>
        <fullName evidence="1">HEAT repeat protein</fullName>
    </submittedName>
</protein>
<dbReference type="AlphaFoldDB" id="A0A3D9KFI4"/>
<dbReference type="EMBL" id="QRDZ01000005">
    <property type="protein sequence ID" value="RED85272.1"/>
    <property type="molecule type" value="Genomic_DNA"/>
</dbReference>
<dbReference type="SUPFAM" id="SSF48371">
    <property type="entry name" value="ARM repeat"/>
    <property type="match status" value="1"/>
</dbReference>